<accession>A0AC61RUK9</accession>
<keyword evidence="2" id="KW-1185">Reference proteome</keyword>
<proteinExistence type="predicted"/>
<protein>
    <submittedName>
        <fullName evidence="1">Stage III sporulation protein AG</fullName>
    </submittedName>
</protein>
<evidence type="ECO:0000313" key="2">
    <source>
        <dbReference type="Proteomes" id="UP000304953"/>
    </source>
</evidence>
<evidence type="ECO:0000313" key="1">
    <source>
        <dbReference type="EMBL" id="TGY95427.1"/>
    </source>
</evidence>
<dbReference type="Proteomes" id="UP000304953">
    <property type="component" value="Unassembled WGS sequence"/>
</dbReference>
<sequence length="193" mass="21302">MKKKEWFSLEKIKGISKNQLLIGGLAGILLLIIALPAETDKNSQQKMPEKESAENTEQSTGNGVDYGRELERKLEQILGEMEGVGKVEVMINLKDDGERILDKDITRSSQEVSEEDGTVKRNTRESQYQEETVFSKETEDGQPFVAKETAPQVEGVLVVAEGGGNAKTAKNISDAVLALFPVEVHKIKVVKMN</sequence>
<comment type="caution">
    <text evidence="1">The sequence shown here is derived from an EMBL/GenBank/DDBJ whole genome shotgun (WGS) entry which is preliminary data.</text>
</comment>
<gene>
    <name evidence="1" type="ORF">E5329_14765</name>
</gene>
<organism evidence="1 2">
    <name type="scientific">Petralouisia muris</name>
    <dbReference type="NCBI Taxonomy" id="3032872"/>
    <lineage>
        <taxon>Bacteria</taxon>
        <taxon>Bacillati</taxon>
        <taxon>Bacillota</taxon>
        <taxon>Clostridia</taxon>
        <taxon>Lachnospirales</taxon>
        <taxon>Lachnospiraceae</taxon>
        <taxon>Petralouisia</taxon>
    </lineage>
</organism>
<reference evidence="1" key="1">
    <citation type="submission" date="2019-04" db="EMBL/GenBank/DDBJ databases">
        <title>Microbes associate with the intestines of laboratory mice.</title>
        <authorList>
            <person name="Navarre W."/>
            <person name="Wong E."/>
            <person name="Huang K."/>
            <person name="Tropini C."/>
            <person name="Ng K."/>
            <person name="Yu B."/>
        </authorList>
    </citation>
    <scope>NUCLEOTIDE SEQUENCE</scope>
    <source>
        <strain evidence="1">NM01_1-7b</strain>
    </source>
</reference>
<dbReference type="EMBL" id="SRYA01000029">
    <property type="protein sequence ID" value="TGY95427.1"/>
    <property type="molecule type" value="Genomic_DNA"/>
</dbReference>
<name>A0AC61RUK9_9FIRM</name>